<feature type="transmembrane region" description="Helical" evidence="6">
    <location>
        <begin position="370"/>
        <end position="392"/>
    </location>
</feature>
<dbReference type="InterPro" id="IPR045264">
    <property type="entry name" value="SPXM_SPX_plant"/>
</dbReference>
<name>A0ABC9G4Q2_9POAL</name>
<evidence type="ECO:0000256" key="3">
    <source>
        <dbReference type="ARBA" id="ARBA00022692"/>
    </source>
</evidence>
<evidence type="ECO:0000259" key="7">
    <source>
        <dbReference type="PROSITE" id="PS50850"/>
    </source>
</evidence>
<evidence type="ECO:0000256" key="1">
    <source>
        <dbReference type="ARBA" id="ARBA00004141"/>
    </source>
</evidence>
<sequence length="696" mass="76929">MVNFSKKLTTDQIPGWEEHYFNYRLLKDRVKEYTEQTKEGNRDRRRVLKDFSKLLDDEIEKVVLFMIEQQGLIAARLEDLGKKKARLQDLPLLQEISELREDYREVGLGLVKLLKFVDINANAVRRILKKFDERLGDKFTDYYVSSRSNHPYSQLKQVFKHVGIGAVVGALSRNLGDLEEREGSYLNIYDQHPLAIPKDPVIDLIKATADRLTNSTNFLLFLGQHALISQEDTTGSEVEHIEEDKYHFISLVLNLVNTFLYMVNTYIIVPTADDYATSLGAAATVCGVIIGSMAVAQIFSSVYFSAWSNRSYFRPLLFSSVMLLLGNVMYALAYDLKSLVILLVGRLLCGLGSARAVNRRYISDCVPPRIRMQASAAFVSASALGMACGPALAGVLQTNVKVSVFTINQDTLPGWVMAFGWFVYLIWLWISFREPALDADVKDFHEGSSSSSSSRYSEQEELEQGLAEQLMPPSTEDGQTGQGERPTLRPAASVVSAYRLLTPSVKVQLLIYFMLKYAMEILLSESSVVTSYYFGWNTSTIAVFLAILGLTVLPVNAIVGTYISNMFEDRQILLASEVVLLVGILLSFRVAGTTYTAAQYVCSALLTFVSAEVLEGVNLSLLSQVMSSRLSRGTFNGGLLSTEAGTLARVAADGTITLAGGVLGRGALLNATMLPSLLICLASIAATVSTYNSLFY</sequence>
<feature type="transmembrane region" description="Helical" evidence="6">
    <location>
        <begin position="412"/>
        <end position="432"/>
    </location>
</feature>
<feature type="transmembrane region" description="Helical" evidence="6">
    <location>
        <begin position="667"/>
        <end position="691"/>
    </location>
</feature>
<dbReference type="InterPro" id="IPR011701">
    <property type="entry name" value="MFS"/>
</dbReference>
<dbReference type="AlphaFoldDB" id="A0ABC9G4Q2"/>
<dbReference type="PROSITE" id="PS50850">
    <property type="entry name" value="MFS"/>
    <property type="match status" value="1"/>
</dbReference>
<dbReference type="InterPro" id="IPR004331">
    <property type="entry name" value="SPX_dom"/>
</dbReference>
<protein>
    <recommendedName>
        <fullName evidence="11">SPX domain-containing membrane protein</fullName>
    </recommendedName>
</protein>
<dbReference type="PANTHER" id="PTHR23510">
    <property type="entry name" value="INNER MEMBRANE TRANSPORT PROTEIN YAJR"/>
    <property type="match status" value="1"/>
</dbReference>
<proteinExistence type="inferred from homology"/>
<evidence type="ECO:0000313" key="9">
    <source>
        <dbReference type="EMBL" id="CAL5087266.1"/>
    </source>
</evidence>
<accession>A0ABC9G4Q2</accession>
<dbReference type="InterPro" id="IPR020846">
    <property type="entry name" value="MFS_dom"/>
</dbReference>
<reference evidence="10" key="1">
    <citation type="submission" date="2024-06" db="EMBL/GenBank/DDBJ databases">
        <authorList>
            <person name="Ryan C."/>
        </authorList>
    </citation>
    <scope>NUCLEOTIDE SEQUENCE [LARGE SCALE GENOMIC DNA]</scope>
</reference>
<dbReference type="Pfam" id="PF07690">
    <property type="entry name" value="MFS_1"/>
    <property type="match status" value="1"/>
</dbReference>
<feature type="domain" description="SPX" evidence="8">
    <location>
        <begin position="2"/>
        <end position="145"/>
    </location>
</feature>
<dbReference type="InterPro" id="IPR051068">
    <property type="entry name" value="MFS_Domain-Containing_Protein"/>
</dbReference>
<evidence type="ECO:0008006" key="11">
    <source>
        <dbReference type="Google" id="ProtNLM"/>
    </source>
</evidence>
<comment type="similarity">
    <text evidence="2">Belongs to the major facilitator superfamily.</text>
</comment>
<evidence type="ECO:0000313" key="10">
    <source>
        <dbReference type="Proteomes" id="UP001497457"/>
    </source>
</evidence>
<keyword evidence="5 6" id="KW-0472">Membrane</keyword>
<organism evidence="9 10">
    <name type="scientific">Urochloa decumbens</name>
    <dbReference type="NCBI Taxonomy" id="240449"/>
    <lineage>
        <taxon>Eukaryota</taxon>
        <taxon>Viridiplantae</taxon>
        <taxon>Streptophyta</taxon>
        <taxon>Embryophyta</taxon>
        <taxon>Tracheophyta</taxon>
        <taxon>Spermatophyta</taxon>
        <taxon>Magnoliopsida</taxon>
        <taxon>Liliopsida</taxon>
        <taxon>Poales</taxon>
        <taxon>Poaceae</taxon>
        <taxon>PACMAD clade</taxon>
        <taxon>Panicoideae</taxon>
        <taxon>Panicodae</taxon>
        <taxon>Paniceae</taxon>
        <taxon>Melinidinae</taxon>
        <taxon>Urochloa</taxon>
    </lineage>
</organism>
<evidence type="ECO:0000256" key="5">
    <source>
        <dbReference type="ARBA" id="ARBA00023136"/>
    </source>
</evidence>
<dbReference type="EMBL" id="OZ075118">
    <property type="protein sequence ID" value="CAL5087266.1"/>
    <property type="molecule type" value="Genomic_DNA"/>
</dbReference>
<dbReference type="PANTHER" id="PTHR23510:SF65">
    <property type="entry name" value="SPX DOMAIN-CONTAINING MEMBRANE PROTEIN OS09G0521800"/>
    <property type="match status" value="1"/>
</dbReference>
<dbReference type="SUPFAM" id="SSF103473">
    <property type="entry name" value="MFS general substrate transporter"/>
    <property type="match status" value="1"/>
</dbReference>
<evidence type="ECO:0000256" key="4">
    <source>
        <dbReference type="ARBA" id="ARBA00022989"/>
    </source>
</evidence>
<feature type="transmembrane region" description="Helical" evidence="6">
    <location>
        <begin position="248"/>
        <end position="269"/>
    </location>
</feature>
<evidence type="ECO:0000256" key="2">
    <source>
        <dbReference type="ARBA" id="ARBA00008335"/>
    </source>
</evidence>
<keyword evidence="4 6" id="KW-1133">Transmembrane helix</keyword>
<keyword evidence="10" id="KW-1185">Reference proteome</keyword>
<feature type="transmembrane region" description="Helical" evidence="6">
    <location>
        <begin position="572"/>
        <end position="591"/>
    </location>
</feature>
<keyword evidence="3 6" id="KW-0812">Transmembrane</keyword>
<dbReference type="Proteomes" id="UP001497457">
    <property type="component" value="Chromosome 8b"/>
</dbReference>
<evidence type="ECO:0000259" key="8">
    <source>
        <dbReference type="PROSITE" id="PS51382"/>
    </source>
</evidence>
<dbReference type="CDD" id="cd14479">
    <property type="entry name" value="SPX-MFS_plant"/>
    <property type="match status" value="1"/>
</dbReference>
<feature type="transmembrane region" description="Helical" evidence="6">
    <location>
        <begin position="540"/>
        <end position="560"/>
    </location>
</feature>
<feature type="domain" description="Major facilitator superfamily (MFS) profile" evidence="7">
    <location>
        <begin position="250"/>
        <end position="696"/>
    </location>
</feature>
<dbReference type="GO" id="GO:0016020">
    <property type="term" value="C:membrane"/>
    <property type="evidence" value="ECO:0007669"/>
    <property type="project" value="UniProtKB-SubCell"/>
</dbReference>
<feature type="transmembrane region" description="Helical" evidence="6">
    <location>
        <begin position="316"/>
        <end position="333"/>
    </location>
</feature>
<feature type="transmembrane region" description="Helical" evidence="6">
    <location>
        <begin position="281"/>
        <end position="304"/>
    </location>
</feature>
<dbReference type="InterPro" id="IPR036259">
    <property type="entry name" value="MFS_trans_sf"/>
</dbReference>
<reference evidence="9 10" key="2">
    <citation type="submission" date="2024-10" db="EMBL/GenBank/DDBJ databases">
        <authorList>
            <person name="Ryan C."/>
        </authorList>
    </citation>
    <scope>NUCLEOTIDE SEQUENCE [LARGE SCALE GENOMIC DNA]</scope>
</reference>
<evidence type="ECO:0000256" key="6">
    <source>
        <dbReference type="SAM" id="Phobius"/>
    </source>
</evidence>
<dbReference type="PROSITE" id="PS51382">
    <property type="entry name" value="SPX"/>
    <property type="match status" value="1"/>
</dbReference>
<gene>
    <name evidence="9" type="ORF">URODEC1_LOCUS112094</name>
</gene>
<comment type="subcellular location">
    <subcellularLocation>
        <location evidence="1">Membrane</location>
        <topology evidence="1">Multi-pass membrane protein</topology>
    </subcellularLocation>
</comment>
<dbReference type="Gene3D" id="1.20.1250.20">
    <property type="entry name" value="MFS general substrate transporter like domains"/>
    <property type="match status" value="1"/>
</dbReference>
<feature type="transmembrane region" description="Helical" evidence="6">
    <location>
        <begin position="339"/>
        <end position="358"/>
    </location>
</feature>